<name>A0AAD6U4V6_9AGAR</name>
<feature type="transmembrane region" description="Helical" evidence="2">
    <location>
        <begin position="163"/>
        <end position="186"/>
    </location>
</feature>
<feature type="transmembrane region" description="Helical" evidence="2">
    <location>
        <begin position="20"/>
        <end position="42"/>
    </location>
</feature>
<evidence type="ECO:0000313" key="5">
    <source>
        <dbReference type="Proteomes" id="UP001222325"/>
    </source>
</evidence>
<feature type="region of interest" description="Disordered" evidence="1">
    <location>
        <begin position="312"/>
        <end position="345"/>
    </location>
</feature>
<feature type="transmembrane region" description="Helical" evidence="2">
    <location>
        <begin position="128"/>
        <end position="151"/>
    </location>
</feature>
<dbReference type="InterPro" id="IPR045339">
    <property type="entry name" value="DUF6534"/>
</dbReference>
<organism evidence="4 5">
    <name type="scientific">Mycena belliarum</name>
    <dbReference type="NCBI Taxonomy" id="1033014"/>
    <lineage>
        <taxon>Eukaryota</taxon>
        <taxon>Fungi</taxon>
        <taxon>Dikarya</taxon>
        <taxon>Basidiomycota</taxon>
        <taxon>Agaricomycotina</taxon>
        <taxon>Agaricomycetes</taxon>
        <taxon>Agaricomycetidae</taxon>
        <taxon>Agaricales</taxon>
        <taxon>Marasmiineae</taxon>
        <taxon>Mycenaceae</taxon>
        <taxon>Mycena</taxon>
    </lineage>
</organism>
<keyword evidence="2" id="KW-0472">Membrane</keyword>
<feature type="domain" description="DUF6534" evidence="3">
    <location>
        <begin position="172"/>
        <end position="259"/>
    </location>
</feature>
<dbReference type="Pfam" id="PF20152">
    <property type="entry name" value="DUF6534"/>
    <property type="match status" value="1"/>
</dbReference>
<keyword evidence="2" id="KW-1133">Transmembrane helix</keyword>
<dbReference type="Proteomes" id="UP001222325">
    <property type="component" value="Unassembled WGS sequence"/>
</dbReference>
<sequence length="345" mass="38364">MSAQLTGEERRLAMAWLGPWLVGASLDLLLQGGLFCQFVNYFTYCGDDMHSLRIVVAVLALLTTLKSIHAFAIVWVQSIVHFGDLQGAILLNYTAWWQSGNPLMVAIIGLYVQSFFCWRLWVISRKWYVMAPIAAVLVFGFISVVVATYFISMKDDPRIEQWFAAHLSAVFAGDMLISFSTTYFLIQSRREVLPQTVGLISALVRLTFQTAAPAAICAMFNLIFSQVNPGGPGLTSTAFNMALPKLYAISMMWTLNARRTIRASSGTQGMITTSGEMSVTGRRSRASRRQGDMELGGVQAIQVLKQTETTQHVDDLDLFDPKQRKSGTPSQADTKSEDDWVNEMK</sequence>
<feature type="compositionally biased region" description="Basic and acidic residues" evidence="1">
    <location>
        <begin position="312"/>
        <end position="323"/>
    </location>
</feature>
<gene>
    <name evidence="4" type="ORF">B0H15DRAFT_294954</name>
</gene>
<feature type="transmembrane region" description="Helical" evidence="2">
    <location>
        <begin position="198"/>
        <end position="224"/>
    </location>
</feature>
<feature type="transmembrane region" description="Helical" evidence="2">
    <location>
        <begin position="236"/>
        <end position="255"/>
    </location>
</feature>
<keyword evidence="5" id="KW-1185">Reference proteome</keyword>
<keyword evidence="2" id="KW-0812">Transmembrane</keyword>
<protein>
    <recommendedName>
        <fullName evidence="3">DUF6534 domain-containing protein</fullName>
    </recommendedName>
</protein>
<accession>A0AAD6U4V6</accession>
<feature type="region of interest" description="Disordered" evidence="1">
    <location>
        <begin position="269"/>
        <end position="290"/>
    </location>
</feature>
<feature type="compositionally biased region" description="Basic and acidic residues" evidence="1">
    <location>
        <begin position="334"/>
        <end position="345"/>
    </location>
</feature>
<evidence type="ECO:0000313" key="4">
    <source>
        <dbReference type="EMBL" id="KAJ7087978.1"/>
    </source>
</evidence>
<comment type="caution">
    <text evidence="4">The sequence shown here is derived from an EMBL/GenBank/DDBJ whole genome shotgun (WGS) entry which is preliminary data.</text>
</comment>
<feature type="transmembrane region" description="Helical" evidence="2">
    <location>
        <begin position="100"/>
        <end position="121"/>
    </location>
</feature>
<evidence type="ECO:0000256" key="1">
    <source>
        <dbReference type="SAM" id="MobiDB-lite"/>
    </source>
</evidence>
<reference evidence="4" key="1">
    <citation type="submission" date="2023-03" db="EMBL/GenBank/DDBJ databases">
        <title>Massive genome expansion in bonnet fungi (Mycena s.s.) driven by repeated elements and novel gene families across ecological guilds.</title>
        <authorList>
            <consortium name="Lawrence Berkeley National Laboratory"/>
            <person name="Harder C.B."/>
            <person name="Miyauchi S."/>
            <person name="Viragh M."/>
            <person name="Kuo A."/>
            <person name="Thoen E."/>
            <person name="Andreopoulos B."/>
            <person name="Lu D."/>
            <person name="Skrede I."/>
            <person name="Drula E."/>
            <person name="Henrissat B."/>
            <person name="Morin E."/>
            <person name="Kohler A."/>
            <person name="Barry K."/>
            <person name="LaButti K."/>
            <person name="Morin E."/>
            <person name="Salamov A."/>
            <person name="Lipzen A."/>
            <person name="Mereny Z."/>
            <person name="Hegedus B."/>
            <person name="Baldrian P."/>
            <person name="Stursova M."/>
            <person name="Weitz H."/>
            <person name="Taylor A."/>
            <person name="Grigoriev I.V."/>
            <person name="Nagy L.G."/>
            <person name="Martin F."/>
            <person name="Kauserud H."/>
        </authorList>
    </citation>
    <scope>NUCLEOTIDE SEQUENCE</scope>
    <source>
        <strain evidence="4">CBHHK173m</strain>
    </source>
</reference>
<evidence type="ECO:0000259" key="3">
    <source>
        <dbReference type="Pfam" id="PF20152"/>
    </source>
</evidence>
<dbReference type="EMBL" id="JARJCN010000027">
    <property type="protein sequence ID" value="KAJ7087978.1"/>
    <property type="molecule type" value="Genomic_DNA"/>
</dbReference>
<dbReference type="AlphaFoldDB" id="A0AAD6U4V6"/>
<proteinExistence type="predicted"/>
<feature type="transmembrane region" description="Helical" evidence="2">
    <location>
        <begin position="54"/>
        <end position="80"/>
    </location>
</feature>
<dbReference type="PANTHER" id="PTHR40465:SF1">
    <property type="entry name" value="DUF6534 DOMAIN-CONTAINING PROTEIN"/>
    <property type="match status" value="1"/>
</dbReference>
<evidence type="ECO:0000256" key="2">
    <source>
        <dbReference type="SAM" id="Phobius"/>
    </source>
</evidence>
<dbReference type="PANTHER" id="PTHR40465">
    <property type="entry name" value="CHROMOSOME 1, WHOLE GENOME SHOTGUN SEQUENCE"/>
    <property type="match status" value="1"/>
</dbReference>